<sequence>MAEFVECDLGETLQENESIDIFNDEPPAKKKRGPNLKYIYVEEAESFEDLKEKAKNAGLTIKDTPASTFYAQCKISKCGYKWKATKTDDFKYLIYETECEHDHGNVVKKAGLTKKMKDIVYERMKGNERVNAGAVIQAFLNAVIRKES</sequence>
<proteinExistence type="predicted"/>
<evidence type="ECO:0000313" key="1">
    <source>
        <dbReference type="Proteomes" id="UP000887577"/>
    </source>
</evidence>
<name>A0A914YE94_9BILA</name>
<dbReference type="Proteomes" id="UP000887577">
    <property type="component" value="Unplaced"/>
</dbReference>
<keyword evidence="1" id="KW-1185">Reference proteome</keyword>
<organism evidence="1 2">
    <name type="scientific">Panagrolaimus superbus</name>
    <dbReference type="NCBI Taxonomy" id="310955"/>
    <lineage>
        <taxon>Eukaryota</taxon>
        <taxon>Metazoa</taxon>
        <taxon>Ecdysozoa</taxon>
        <taxon>Nematoda</taxon>
        <taxon>Chromadorea</taxon>
        <taxon>Rhabditida</taxon>
        <taxon>Tylenchina</taxon>
        <taxon>Panagrolaimomorpha</taxon>
        <taxon>Panagrolaimoidea</taxon>
        <taxon>Panagrolaimidae</taxon>
        <taxon>Panagrolaimus</taxon>
    </lineage>
</organism>
<dbReference type="WBParaSite" id="PSU_v2.g17614.t1">
    <property type="protein sequence ID" value="PSU_v2.g17614.t1"/>
    <property type="gene ID" value="PSU_v2.g17614"/>
</dbReference>
<reference evidence="2" key="1">
    <citation type="submission" date="2022-11" db="UniProtKB">
        <authorList>
            <consortium name="WormBaseParasite"/>
        </authorList>
    </citation>
    <scope>IDENTIFICATION</scope>
</reference>
<accession>A0A914YE94</accession>
<evidence type="ECO:0000313" key="2">
    <source>
        <dbReference type="WBParaSite" id="PSU_v2.g17614.t1"/>
    </source>
</evidence>
<dbReference type="AlphaFoldDB" id="A0A914YE94"/>
<protein>
    <submittedName>
        <fullName evidence="2">Uncharacterized protein</fullName>
    </submittedName>
</protein>